<feature type="signal peptide" evidence="1">
    <location>
        <begin position="1"/>
        <end position="23"/>
    </location>
</feature>
<reference evidence="2 3" key="1">
    <citation type="submission" date="2020-01" db="EMBL/GenBank/DDBJ databases">
        <title>Complete genome sequence of Chitinophaga sp. H33E-04 isolated from quinoa roots.</title>
        <authorList>
            <person name="Weon H.-Y."/>
            <person name="Lee S.A."/>
        </authorList>
    </citation>
    <scope>NUCLEOTIDE SEQUENCE [LARGE SCALE GENOMIC DNA]</scope>
    <source>
        <strain evidence="2 3">H33E-04</strain>
    </source>
</reference>
<evidence type="ECO:0000313" key="3">
    <source>
        <dbReference type="Proteomes" id="UP000476411"/>
    </source>
</evidence>
<feature type="chain" id="PRO_5025376552" evidence="1">
    <location>
        <begin position="24"/>
        <end position="174"/>
    </location>
</feature>
<protein>
    <submittedName>
        <fullName evidence="2">Uncharacterized protein</fullName>
    </submittedName>
</protein>
<organism evidence="2 3">
    <name type="scientific">Chitinophaga agri</name>
    <dbReference type="NCBI Taxonomy" id="2703787"/>
    <lineage>
        <taxon>Bacteria</taxon>
        <taxon>Pseudomonadati</taxon>
        <taxon>Bacteroidota</taxon>
        <taxon>Chitinophagia</taxon>
        <taxon>Chitinophagales</taxon>
        <taxon>Chitinophagaceae</taxon>
        <taxon>Chitinophaga</taxon>
    </lineage>
</organism>
<dbReference type="KEGG" id="chih:GWR21_10405"/>
<dbReference type="EMBL" id="CP048113">
    <property type="protein sequence ID" value="QHS59990.1"/>
    <property type="molecule type" value="Genomic_DNA"/>
</dbReference>
<accession>A0A6B9ZCC0</accession>
<dbReference type="PROSITE" id="PS51257">
    <property type="entry name" value="PROKAR_LIPOPROTEIN"/>
    <property type="match status" value="1"/>
</dbReference>
<dbReference type="Proteomes" id="UP000476411">
    <property type="component" value="Chromosome"/>
</dbReference>
<sequence>MKKHSGRLLFTFFFLSFSMTVFSCGKVKRDEVQLLGKQHDLISDAADKDALTYHSSTPDTDDNKQRFREHLETAVTPDVKELFTSGHVMGIDNSVLMSFTCEQSTINRIIRKNGMELSTDTTDKGLYITGCPQWWNKDAIENLVPYKAGEEDGFWQYLWYNPVTKQAFYEEFSM</sequence>
<keyword evidence="3" id="KW-1185">Reference proteome</keyword>
<keyword evidence="1" id="KW-0732">Signal</keyword>
<dbReference type="RefSeq" id="WP_162331684.1">
    <property type="nucleotide sequence ID" value="NZ_CP048113.1"/>
</dbReference>
<evidence type="ECO:0000313" key="2">
    <source>
        <dbReference type="EMBL" id="QHS59990.1"/>
    </source>
</evidence>
<dbReference type="AlphaFoldDB" id="A0A6B9ZCC0"/>
<proteinExistence type="predicted"/>
<evidence type="ECO:0000256" key="1">
    <source>
        <dbReference type="SAM" id="SignalP"/>
    </source>
</evidence>
<name>A0A6B9ZCC0_9BACT</name>
<gene>
    <name evidence="2" type="ORF">GWR21_10405</name>
</gene>